<dbReference type="Gene3D" id="3.10.20.90">
    <property type="entry name" value="Phosphatidylinositol 3-kinase Catalytic Subunit, Chain A, domain 1"/>
    <property type="match status" value="1"/>
</dbReference>
<proteinExistence type="predicted"/>
<dbReference type="PROSITE" id="PS51450">
    <property type="entry name" value="LRR"/>
    <property type="match status" value="3"/>
</dbReference>
<dbReference type="InterPro" id="IPR003591">
    <property type="entry name" value="Leu-rich_rpt_typical-subtyp"/>
</dbReference>
<dbReference type="InterPro" id="IPR050216">
    <property type="entry name" value="LRR_domain-containing"/>
</dbReference>
<dbReference type="InterPro" id="IPR029071">
    <property type="entry name" value="Ubiquitin-like_domsf"/>
</dbReference>
<dbReference type="InterPro" id="IPR032675">
    <property type="entry name" value="LRR_dom_sf"/>
</dbReference>
<dbReference type="SMART" id="SM00369">
    <property type="entry name" value="LRR_TYP"/>
    <property type="match status" value="6"/>
</dbReference>
<sequence length="383" mass="41884">MDDCDGSVLGTLKINVKFSGRSIPIAISEDSTVSDLKSLLQPLTNVLIRGQRLIFKGKVLKDDMTLKSSEISSGCKIMLVASQGLHQGDGPIIKEGSEASRATRPTQRMIAAEPVREPARKQLMLEHWKRTGVIPLQVLQLEAIPTDVWNCGTSARVLDLTMNRLCEIPAQIGDLRSLQKLYLNANELEDSCICWEAIASLNGLKILSLDKNYLTTLPSSLGGMTNLKELHLTGNRLSSLPIEIGFLSQLQILKANSNRLTSIPSSVGDCNSLAELDLASNLLSELPETLGNLRNLKVLHLTNNGLKSVPSTLLKKCSELVTLVLHGTEITEDVLRRVTTPLLKVLFSFILSPFFYALKLKHQKQIDFGVGLSSGFDECADGD</sequence>
<organism evidence="4 5">
    <name type="scientific">Stephania yunnanensis</name>
    <dbReference type="NCBI Taxonomy" id="152371"/>
    <lineage>
        <taxon>Eukaryota</taxon>
        <taxon>Viridiplantae</taxon>
        <taxon>Streptophyta</taxon>
        <taxon>Embryophyta</taxon>
        <taxon>Tracheophyta</taxon>
        <taxon>Spermatophyta</taxon>
        <taxon>Magnoliopsida</taxon>
        <taxon>Ranunculales</taxon>
        <taxon>Menispermaceae</taxon>
        <taxon>Menispermoideae</taxon>
        <taxon>Cissampelideae</taxon>
        <taxon>Stephania</taxon>
    </lineage>
</organism>
<dbReference type="PANTHER" id="PTHR48051:SF1">
    <property type="entry name" value="RAS SUPPRESSOR PROTEIN 1"/>
    <property type="match status" value="1"/>
</dbReference>
<dbReference type="InterPro" id="IPR001611">
    <property type="entry name" value="Leu-rich_rpt"/>
</dbReference>
<dbReference type="PANTHER" id="PTHR48051">
    <property type="match status" value="1"/>
</dbReference>
<keyword evidence="2" id="KW-0677">Repeat</keyword>
<accession>A0AAP0LBR5</accession>
<dbReference type="PROSITE" id="PS50053">
    <property type="entry name" value="UBIQUITIN_2"/>
    <property type="match status" value="1"/>
</dbReference>
<evidence type="ECO:0000256" key="2">
    <source>
        <dbReference type="ARBA" id="ARBA00022737"/>
    </source>
</evidence>
<dbReference type="InterPro" id="IPR000626">
    <property type="entry name" value="Ubiquitin-like_dom"/>
</dbReference>
<dbReference type="SUPFAM" id="SSF54236">
    <property type="entry name" value="Ubiquitin-like"/>
    <property type="match status" value="1"/>
</dbReference>
<dbReference type="AlphaFoldDB" id="A0AAP0LBR5"/>
<reference evidence="4 5" key="1">
    <citation type="submission" date="2024-01" db="EMBL/GenBank/DDBJ databases">
        <title>Genome assemblies of Stephania.</title>
        <authorList>
            <person name="Yang L."/>
        </authorList>
    </citation>
    <scope>NUCLEOTIDE SEQUENCE [LARGE SCALE GENOMIC DNA]</scope>
    <source>
        <strain evidence="4">YNDBR</strain>
        <tissue evidence="4">Leaf</tissue>
    </source>
</reference>
<dbReference type="SMART" id="SM00213">
    <property type="entry name" value="UBQ"/>
    <property type="match status" value="1"/>
</dbReference>
<dbReference type="EMBL" id="JBBNAF010000001">
    <property type="protein sequence ID" value="KAK9168061.1"/>
    <property type="molecule type" value="Genomic_DNA"/>
</dbReference>
<evidence type="ECO:0000313" key="4">
    <source>
        <dbReference type="EMBL" id="KAK9168061.1"/>
    </source>
</evidence>
<evidence type="ECO:0000256" key="1">
    <source>
        <dbReference type="ARBA" id="ARBA00022614"/>
    </source>
</evidence>
<name>A0AAP0LBR5_9MAGN</name>
<evidence type="ECO:0000259" key="3">
    <source>
        <dbReference type="PROSITE" id="PS50053"/>
    </source>
</evidence>
<dbReference type="Pfam" id="PF13855">
    <property type="entry name" value="LRR_8"/>
    <property type="match status" value="2"/>
</dbReference>
<dbReference type="Proteomes" id="UP001420932">
    <property type="component" value="Unassembled WGS sequence"/>
</dbReference>
<dbReference type="CDD" id="cd17039">
    <property type="entry name" value="Ubl_ubiquitin_like"/>
    <property type="match status" value="1"/>
</dbReference>
<comment type="caution">
    <text evidence="4">The sequence shown here is derived from an EMBL/GenBank/DDBJ whole genome shotgun (WGS) entry which is preliminary data.</text>
</comment>
<dbReference type="Gene3D" id="3.80.10.10">
    <property type="entry name" value="Ribonuclease Inhibitor"/>
    <property type="match status" value="2"/>
</dbReference>
<dbReference type="GO" id="GO:0005737">
    <property type="term" value="C:cytoplasm"/>
    <property type="evidence" value="ECO:0007669"/>
    <property type="project" value="TreeGrafter"/>
</dbReference>
<dbReference type="Pfam" id="PF00240">
    <property type="entry name" value="ubiquitin"/>
    <property type="match status" value="1"/>
</dbReference>
<dbReference type="SUPFAM" id="SSF52058">
    <property type="entry name" value="L domain-like"/>
    <property type="match status" value="1"/>
</dbReference>
<keyword evidence="5" id="KW-1185">Reference proteome</keyword>
<protein>
    <recommendedName>
        <fullName evidence="3">Ubiquitin-like domain-containing protein</fullName>
    </recommendedName>
</protein>
<gene>
    <name evidence="4" type="ORF">Syun_000201</name>
</gene>
<evidence type="ECO:0000313" key="5">
    <source>
        <dbReference type="Proteomes" id="UP001420932"/>
    </source>
</evidence>
<feature type="domain" description="Ubiquitin-like" evidence="3">
    <location>
        <begin position="12"/>
        <end position="83"/>
    </location>
</feature>
<keyword evidence="1" id="KW-0433">Leucine-rich repeat</keyword>
<dbReference type="SMART" id="SM00364">
    <property type="entry name" value="LRR_BAC"/>
    <property type="match status" value="5"/>
</dbReference>